<protein>
    <submittedName>
        <fullName evidence="1">Uncharacterized protein</fullName>
    </submittedName>
</protein>
<reference evidence="1" key="1">
    <citation type="submission" date="2020-05" db="EMBL/GenBank/DDBJ databases">
        <title>Large-scale comparative analyses of tick genomes elucidate their genetic diversity and vector capacities.</title>
        <authorList>
            <person name="Jia N."/>
            <person name="Wang J."/>
            <person name="Shi W."/>
            <person name="Du L."/>
            <person name="Sun Y."/>
            <person name="Zhan W."/>
            <person name="Jiang J."/>
            <person name="Wang Q."/>
            <person name="Zhang B."/>
            <person name="Ji P."/>
            <person name="Sakyi L.B."/>
            <person name="Cui X."/>
            <person name="Yuan T."/>
            <person name="Jiang B."/>
            <person name="Yang W."/>
            <person name="Lam T.T.-Y."/>
            <person name="Chang Q."/>
            <person name="Ding S."/>
            <person name="Wang X."/>
            <person name="Zhu J."/>
            <person name="Ruan X."/>
            <person name="Zhao L."/>
            <person name="Wei J."/>
            <person name="Que T."/>
            <person name="Du C."/>
            <person name="Cheng J."/>
            <person name="Dai P."/>
            <person name="Han X."/>
            <person name="Huang E."/>
            <person name="Gao Y."/>
            <person name="Liu J."/>
            <person name="Shao H."/>
            <person name="Ye R."/>
            <person name="Li L."/>
            <person name="Wei W."/>
            <person name="Wang X."/>
            <person name="Wang C."/>
            <person name="Yang T."/>
            <person name="Huo Q."/>
            <person name="Li W."/>
            <person name="Guo W."/>
            <person name="Chen H."/>
            <person name="Zhou L."/>
            <person name="Ni X."/>
            <person name="Tian J."/>
            <person name="Zhou Y."/>
            <person name="Sheng Y."/>
            <person name="Liu T."/>
            <person name="Pan Y."/>
            <person name="Xia L."/>
            <person name="Li J."/>
            <person name="Zhao F."/>
            <person name="Cao W."/>
        </authorList>
    </citation>
    <scope>NUCLEOTIDE SEQUENCE</scope>
    <source>
        <strain evidence="1">Hyas-2018</strain>
    </source>
</reference>
<evidence type="ECO:0000313" key="1">
    <source>
        <dbReference type="EMBL" id="KAH6929738.1"/>
    </source>
</evidence>
<gene>
    <name evidence="1" type="ORF">HPB50_005430</name>
</gene>
<proteinExistence type="predicted"/>
<keyword evidence="2" id="KW-1185">Reference proteome</keyword>
<dbReference type="EMBL" id="CM023485">
    <property type="protein sequence ID" value="KAH6929738.1"/>
    <property type="molecule type" value="Genomic_DNA"/>
</dbReference>
<comment type="caution">
    <text evidence="1">The sequence shown here is derived from an EMBL/GenBank/DDBJ whole genome shotgun (WGS) entry which is preliminary data.</text>
</comment>
<accession>A0ACB7S4P3</accession>
<evidence type="ECO:0000313" key="2">
    <source>
        <dbReference type="Proteomes" id="UP000821845"/>
    </source>
</evidence>
<name>A0ACB7S4P3_HYAAI</name>
<sequence length="117" mass="13203">MLLASEPAKDPEASPGDHRRLLVSWPAWEDWSKLTSRRSLNTGFFIKVARALRDAEMAISDQLNAIYGRLKANNDELREINDESESDIADKMFEQECGIIGEYDDNATSILSELLSK</sequence>
<dbReference type="Proteomes" id="UP000821845">
    <property type="component" value="Chromosome 5"/>
</dbReference>
<organism evidence="1 2">
    <name type="scientific">Hyalomma asiaticum</name>
    <name type="common">Tick</name>
    <dbReference type="NCBI Taxonomy" id="266040"/>
    <lineage>
        <taxon>Eukaryota</taxon>
        <taxon>Metazoa</taxon>
        <taxon>Ecdysozoa</taxon>
        <taxon>Arthropoda</taxon>
        <taxon>Chelicerata</taxon>
        <taxon>Arachnida</taxon>
        <taxon>Acari</taxon>
        <taxon>Parasitiformes</taxon>
        <taxon>Ixodida</taxon>
        <taxon>Ixodoidea</taxon>
        <taxon>Ixodidae</taxon>
        <taxon>Hyalomminae</taxon>
        <taxon>Hyalomma</taxon>
    </lineage>
</organism>